<evidence type="ECO:0000313" key="2">
    <source>
        <dbReference type="EMBL" id="TKW52487.1"/>
    </source>
</evidence>
<evidence type="ECO:0000313" key="3">
    <source>
        <dbReference type="Proteomes" id="UP000310108"/>
    </source>
</evidence>
<evidence type="ECO:0000256" key="1">
    <source>
        <dbReference type="SAM" id="SignalP"/>
    </source>
</evidence>
<comment type="caution">
    <text evidence="2">The sequence shown here is derived from an EMBL/GenBank/DDBJ whole genome shotgun (WGS) entry which is preliminary data.</text>
</comment>
<gene>
    <name evidence="2" type="ORF">CTA1_1835</name>
</gene>
<dbReference type="AlphaFoldDB" id="A0A4U6XEX6"/>
<reference evidence="2 3" key="1">
    <citation type="journal article" date="2019" name="PLoS ONE">
        <title>Comparative genome analysis indicates high evolutionary potential of pathogenicity genes in Colletotrichum tanaceti.</title>
        <authorList>
            <person name="Lelwala R.V."/>
            <person name="Korhonen P.K."/>
            <person name="Young N.D."/>
            <person name="Scott J.B."/>
            <person name="Ades P.A."/>
            <person name="Gasser R.B."/>
            <person name="Taylor P.W.J."/>
        </authorList>
    </citation>
    <scope>NUCLEOTIDE SEQUENCE [LARGE SCALE GENOMIC DNA]</scope>
    <source>
        <strain evidence="2">BRIP57314</strain>
    </source>
</reference>
<dbReference type="EMBL" id="PJEX01000235">
    <property type="protein sequence ID" value="TKW52487.1"/>
    <property type="molecule type" value="Genomic_DNA"/>
</dbReference>
<dbReference type="Proteomes" id="UP000310108">
    <property type="component" value="Unassembled WGS sequence"/>
</dbReference>
<keyword evidence="1" id="KW-0732">Signal</keyword>
<organism evidence="2 3">
    <name type="scientific">Colletotrichum tanaceti</name>
    <dbReference type="NCBI Taxonomy" id="1306861"/>
    <lineage>
        <taxon>Eukaryota</taxon>
        <taxon>Fungi</taxon>
        <taxon>Dikarya</taxon>
        <taxon>Ascomycota</taxon>
        <taxon>Pezizomycotina</taxon>
        <taxon>Sordariomycetes</taxon>
        <taxon>Hypocreomycetidae</taxon>
        <taxon>Glomerellales</taxon>
        <taxon>Glomerellaceae</taxon>
        <taxon>Colletotrichum</taxon>
        <taxon>Colletotrichum destructivum species complex</taxon>
    </lineage>
</organism>
<feature type="signal peptide" evidence="1">
    <location>
        <begin position="1"/>
        <end position="23"/>
    </location>
</feature>
<name>A0A4U6XEX6_9PEZI</name>
<feature type="chain" id="PRO_5020944650" evidence="1">
    <location>
        <begin position="24"/>
        <end position="66"/>
    </location>
</feature>
<proteinExistence type="predicted"/>
<keyword evidence="3" id="KW-1185">Reference proteome</keyword>
<accession>A0A4U6XEX6</accession>
<protein>
    <submittedName>
        <fullName evidence="2">Uncharacterized protein</fullName>
    </submittedName>
</protein>
<sequence length="66" mass="6946">MKSYVVLMALFASLAMATPSVQSNPEQGNLVSRQRRPPVRPPGNCCGNSGQCQPSCCTDGCPVTGF</sequence>